<name>A0ABM7FDC4_9ACTN</name>
<dbReference type="PANTHER" id="PTHR43798:SF31">
    <property type="entry name" value="AB HYDROLASE SUPERFAMILY PROTEIN YCLE"/>
    <property type="match status" value="1"/>
</dbReference>
<dbReference type="InterPro" id="IPR050266">
    <property type="entry name" value="AB_hydrolase_sf"/>
</dbReference>
<proteinExistence type="predicted"/>
<evidence type="ECO:0000313" key="3">
    <source>
        <dbReference type="EMBL" id="BBC34084.1"/>
    </source>
</evidence>
<evidence type="ECO:0000259" key="2">
    <source>
        <dbReference type="Pfam" id="PF12697"/>
    </source>
</evidence>
<dbReference type="Gene3D" id="3.40.50.1820">
    <property type="entry name" value="alpha/beta hydrolase"/>
    <property type="match status" value="1"/>
</dbReference>
<dbReference type="Pfam" id="PF12697">
    <property type="entry name" value="Abhydrolase_6"/>
    <property type="match status" value="1"/>
</dbReference>
<dbReference type="PRINTS" id="PR00111">
    <property type="entry name" value="ABHYDROLASE"/>
</dbReference>
<evidence type="ECO:0000256" key="1">
    <source>
        <dbReference type="ARBA" id="ARBA00022801"/>
    </source>
</evidence>
<accession>A0ABM7FDC4</accession>
<dbReference type="PANTHER" id="PTHR43798">
    <property type="entry name" value="MONOACYLGLYCEROL LIPASE"/>
    <property type="match status" value="1"/>
</dbReference>
<dbReference type="InterPro" id="IPR029058">
    <property type="entry name" value="AB_hydrolase_fold"/>
</dbReference>
<reference evidence="3 4" key="1">
    <citation type="journal article" date="2010" name="ChemBioChem">
        <title>Cloning and characterization of the biosynthetic gene cluster of 16-membered macrolide antibiotic FD-891: involvement of a dual functional cytochrome P450 monooxygenase catalyzing epoxidation and hydroxylation.</title>
        <authorList>
            <person name="Kudo F."/>
            <person name="Motegi A."/>
            <person name="Mizoue K."/>
            <person name="Eguchi T."/>
        </authorList>
    </citation>
    <scope>NUCLEOTIDE SEQUENCE [LARGE SCALE GENOMIC DNA]</scope>
    <source>
        <strain evidence="3 4">A-8890</strain>
    </source>
</reference>
<reference evidence="3 4" key="2">
    <citation type="journal article" date="2023" name="ChemBioChem">
        <title>Acyltransferase Domain Exchange between Two Independent Type I Polyketide Synthases in the Same Producer Strain of Macrolide Antibiotics.</title>
        <authorList>
            <person name="Kudo F."/>
            <person name="Kishikawa K."/>
            <person name="Tsuboi K."/>
            <person name="Kido T."/>
            <person name="Usui T."/>
            <person name="Hashimoto J."/>
            <person name="Shin-Ya K."/>
            <person name="Miyanaga A."/>
            <person name="Eguchi T."/>
        </authorList>
    </citation>
    <scope>NUCLEOTIDE SEQUENCE [LARGE SCALE GENOMIC DNA]</scope>
    <source>
        <strain evidence="3 4">A-8890</strain>
    </source>
</reference>
<feature type="domain" description="AB hydrolase-1" evidence="2">
    <location>
        <begin position="70"/>
        <end position="294"/>
    </location>
</feature>
<sequence length="304" mass="32508">MKLRNLARIPCPSCAGRLLFDLFGSFGSVRWAGTVFRMERVEHMVDVDGGEVWAEEIGAGGGVAGGEVPLVLLHAAVGDSRLWDPVLPGLDGRYRVIRYDARGYGRSPKPGATYTQVGDLRAVLEHFGVRRAVVVGTSAGGATAISFALEEPERVAALGLLVPGVRGGEGLESPELLEEIGRLAMAQDMDGLVQLSLRVWGAAGVAPDALAAEALRSAIPAWFTTYGHDIPDPPVFERLGELGMPCTLLLGEKDQPEVVRFNEAVADRIPGCRLVRHPGCDHFPTLRAPDDIARLIVELYAEAG</sequence>
<gene>
    <name evidence="3" type="ORF">SGFS_053780</name>
</gene>
<dbReference type="EMBL" id="AP018448">
    <property type="protein sequence ID" value="BBC34084.1"/>
    <property type="molecule type" value="Genomic_DNA"/>
</dbReference>
<dbReference type="Proteomes" id="UP001321542">
    <property type="component" value="Chromosome"/>
</dbReference>
<dbReference type="InterPro" id="IPR000073">
    <property type="entry name" value="AB_hydrolase_1"/>
</dbReference>
<keyword evidence="1" id="KW-0378">Hydrolase</keyword>
<organism evidence="3 4">
    <name type="scientific">Streptomyces graminofaciens</name>
    <dbReference type="NCBI Taxonomy" id="68212"/>
    <lineage>
        <taxon>Bacteria</taxon>
        <taxon>Bacillati</taxon>
        <taxon>Actinomycetota</taxon>
        <taxon>Actinomycetes</taxon>
        <taxon>Kitasatosporales</taxon>
        <taxon>Streptomycetaceae</taxon>
        <taxon>Streptomyces</taxon>
    </lineage>
</organism>
<protein>
    <recommendedName>
        <fullName evidence="2">AB hydrolase-1 domain-containing protein</fullName>
    </recommendedName>
</protein>
<keyword evidence="4" id="KW-1185">Reference proteome</keyword>
<evidence type="ECO:0000313" key="4">
    <source>
        <dbReference type="Proteomes" id="UP001321542"/>
    </source>
</evidence>
<dbReference type="SUPFAM" id="SSF53474">
    <property type="entry name" value="alpha/beta-Hydrolases"/>
    <property type="match status" value="1"/>
</dbReference>